<accession>A0A452H158</accession>
<sequence length="114" mass="12313">MMALLYSLEAGLNSPTRSLSSSIFACSWSLSMAPRIALRIKSTPTPSNMPAMAPITEAPILAKTMAVWLRTLPTTCEKASLMKNPMATIPAKPLTTVETLRRISIFVASGSWKS</sequence>
<reference evidence="1" key="3">
    <citation type="submission" date="2025-09" db="UniProtKB">
        <authorList>
            <consortium name="Ensembl"/>
        </authorList>
    </citation>
    <scope>IDENTIFICATION</scope>
</reference>
<protein>
    <submittedName>
        <fullName evidence="1">Uncharacterized protein</fullName>
    </submittedName>
</protein>
<reference evidence="2" key="1">
    <citation type="journal article" date="2017" name="PLoS ONE">
        <title>The Agassiz's desert tortoise genome provides a resource for the conservation of a threatened species.</title>
        <authorList>
            <person name="Tollis M."/>
            <person name="DeNardo D.F."/>
            <person name="Cornelius J.A."/>
            <person name="Dolby G.A."/>
            <person name="Edwards T."/>
            <person name="Henen B.T."/>
            <person name="Karl A.E."/>
            <person name="Murphy R.W."/>
            <person name="Kusumi K."/>
        </authorList>
    </citation>
    <scope>NUCLEOTIDE SEQUENCE [LARGE SCALE GENOMIC DNA]</scope>
</reference>
<dbReference type="Ensembl" id="ENSGAGT00000009343.1">
    <property type="protein sequence ID" value="ENSGAGP00000008112.1"/>
    <property type="gene ID" value="ENSGAGG00000006448.1"/>
</dbReference>
<organism evidence="1 2">
    <name type="scientific">Gopherus agassizii</name>
    <name type="common">Agassiz's desert tortoise</name>
    <dbReference type="NCBI Taxonomy" id="38772"/>
    <lineage>
        <taxon>Eukaryota</taxon>
        <taxon>Metazoa</taxon>
        <taxon>Chordata</taxon>
        <taxon>Craniata</taxon>
        <taxon>Vertebrata</taxon>
        <taxon>Euteleostomi</taxon>
        <taxon>Archelosauria</taxon>
        <taxon>Testudinata</taxon>
        <taxon>Testudines</taxon>
        <taxon>Cryptodira</taxon>
        <taxon>Durocryptodira</taxon>
        <taxon>Testudinoidea</taxon>
        <taxon>Testudinidae</taxon>
        <taxon>Gopherus</taxon>
    </lineage>
</organism>
<evidence type="ECO:0000313" key="2">
    <source>
        <dbReference type="Proteomes" id="UP000291020"/>
    </source>
</evidence>
<dbReference type="AlphaFoldDB" id="A0A452H158"/>
<proteinExistence type="predicted"/>
<name>A0A452H158_9SAUR</name>
<keyword evidence="2" id="KW-1185">Reference proteome</keyword>
<dbReference type="Proteomes" id="UP000291020">
    <property type="component" value="Unassembled WGS sequence"/>
</dbReference>
<reference evidence="1" key="2">
    <citation type="submission" date="2025-08" db="UniProtKB">
        <authorList>
            <consortium name="Ensembl"/>
        </authorList>
    </citation>
    <scope>IDENTIFICATION</scope>
</reference>
<evidence type="ECO:0000313" key="1">
    <source>
        <dbReference type="Ensembl" id="ENSGAGP00000008112.1"/>
    </source>
</evidence>